<dbReference type="KEGG" id="ovi:T265_14066"/>
<dbReference type="GeneID" id="20328232"/>
<dbReference type="Proteomes" id="UP000054324">
    <property type="component" value="Unassembled WGS sequence"/>
</dbReference>
<keyword evidence="2" id="KW-1185">Reference proteome</keyword>
<protein>
    <submittedName>
        <fullName evidence="1">Uncharacterized protein</fullName>
    </submittedName>
</protein>
<evidence type="ECO:0000313" key="2">
    <source>
        <dbReference type="Proteomes" id="UP000054324"/>
    </source>
</evidence>
<accession>A0A074ZFT7</accession>
<gene>
    <name evidence="1" type="ORF">T265_14066</name>
</gene>
<proteinExistence type="predicted"/>
<evidence type="ECO:0000313" key="1">
    <source>
        <dbReference type="EMBL" id="KER26141.1"/>
    </source>
</evidence>
<dbReference type="EMBL" id="KL596755">
    <property type="protein sequence ID" value="KER26141.1"/>
    <property type="molecule type" value="Genomic_DNA"/>
</dbReference>
<sequence>MGTGLMSSSEESIPWKRHLKVPVMKPTVFDLEFHFACKQLAVSQLSCSLRVAWQLGTERASQPNHMENVSKICHRSSGNTFACSNVIIQMRPTCVGGVVVTRSPRMSGSYPGTDIGYALLMSSNKSEARVQCSPLVWTHWSNYARTGTRPFERDWCDYEHVIGTECTFAYLDGIQTWRRSVVISQMLRTIGLSARHQMSEPAVPPVLNRITIVAASLYYCTESLYSVVVCLTTV</sequence>
<dbReference type="CTD" id="20328232"/>
<organism evidence="1 2">
    <name type="scientific">Opisthorchis viverrini</name>
    <name type="common">Southeast Asian liver fluke</name>
    <dbReference type="NCBI Taxonomy" id="6198"/>
    <lineage>
        <taxon>Eukaryota</taxon>
        <taxon>Metazoa</taxon>
        <taxon>Spiralia</taxon>
        <taxon>Lophotrochozoa</taxon>
        <taxon>Platyhelminthes</taxon>
        <taxon>Trematoda</taxon>
        <taxon>Digenea</taxon>
        <taxon>Opisthorchiida</taxon>
        <taxon>Opisthorchiata</taxon>
        <taxon>Opisthorchiidae</taxon>
        <taxon>Opisthorchis</taxon>
    </lineage>
</organism>
<name>A0A074ZFT7_OPIVI</name>
<reference evidence="1 2" key="1">
    <citation type="submission" date="2013-11" db="EMBL/GenBank/DDBJ databases">
        <title>Opisthorchis viverrini - life in the bile duct.</title>
        <authorList>
            <person name="Young N.D."/>
            <person name="Nagarajan N."/>
            <person name="Lin S.J."/>
            <person name="Korhonen P.K."/>
            <person name="Jex A.R."/>
            <person name="Hall R.S."/>
            <person name="Safavi-Hemami H."/>
            <person name="Kaewkong W."/>
            <person name="Bertrand D."/>
            <person name="Gao S."/>
            <person name="Seet Q."/>
            <person name="Wongkham S."/>
            <person name="Teh B.T."/>
            <person name="Wongkham C."/>
            <person name="Intapan P.M."/>
            <person name="Maleewong W."/>
            <person name="Yang X."/>
            <person name="Hu M."/>
            <person name="Wang Z."/>
            <person name="Hofmann A."/>
            <person name="Sternberg P.W."/>
            <person name="Tan P."/>
            <person name="Wang J."/>
            <person name="Gasser R.B."/>
        </authorList>
    </citation>
    <scope>NUCLEOTIDE SEQUENCE [LARGE SCALE GENOMIC DNA]</scope>
</reference>
<dbReference type="RefSeq" id="XP_009170128.1">
    <property type="nucleotide sequence ID" value="XM_009171864.1"/>
</dbReference>
<dbReference type="AlphaFoldDB" id="A0A074ZFT7"/>